<gene>
    <name evidence="2" type="ORF">B9R14_01420</name>
</gene>
<dbReference type="EMBL" id="NEMB01000003">
    <property type="protein sequence ID" value="PQQ65556.1"/>
    <property type="molecule type" value="Genomic_DNA"/>
</dbReference>
<dbReference type="Pfam" id="PF00551">
    <property type="entry name" value="Formyl_trans_N"/>
    <property type="match status" value="1"/>
</dbReference>
<dbReference type="Proteomes" id="UP000239720">
    <property type="component" value="Unassembled WGS sequence"/>
</dbReference>
<dbReference type="InterPro" id="IPR036477">
    <property type="entry name" value="Formyl_transf_N_sf"/>
</dbReference>
<dbReference type="Gene3D" id="3.40.50.12230">
    <property type="match status" value="1"/>
</dbReference>
<dbReference type="SUPFAM" id="SSF53328">
    <property type="entry name" value="Formyltransferase"/>
    <property type="match status" value="1"/>
</dbReference>
<accession>A0A2S8R6Z1</accession>
<organism evidence="2 3">
    <name type="scientific">Acetivibrio saccincola</name>
    <dbReference type="NCBI Taxonomy" id="1677857"/>
    <lineage>
        <taxon>Bacteria</taxon>
        <taxon>Bacillati</taxon>
        <taxon>Bacillota</taxon>
        <taxon>Clostridia</taxon>
        <taxon>Eubacteriales</taxon>
        <taxon>Oscillospiraceae</taxon>
        <taxon>Acetivibrio</taxon>
    </lineage>
</organism>
<name>A0A2S8R6Z1_9FIRM</name>
<dbReference type="PANTHER" id="PTHR11138">
    <property type="entry name" value="METHIONYL-TRNA FORMYLTRANSFERASE"/>
    <property type="match status" value="1"/>
</dbReference>
<dbReference type="InterPro" id="IPR002376">
    <property type="entry name" value="Formyl_transf_N"/>
</dbReference>
<dbReference type="GO" id="GO:0004479">
    <property type="term" value="F:methionyl-tRNA formyltransferase activity"/>
    <property type="evidence" value="ECO:0007669"/>
    <property type="project" value="TreeGrafter"/>
</dbReference>
<comment type="caution">
    <text evidence="2">The sequence shown here is derived from an EMBL/GenBank/DDBJ whole genome shotgun (WGS) entry which is preliminary data.</text>
</comment>
<evidence type="ECO:0000313" key="3">
    <source>
        <dbReference type="Proteomes" id="UP000239720"/>
    </source>
</evidence>
<reference evidence="2 3" key="1">
    <citation type="journal article" date="2018" name="Syst. Appl. Microbiol.">
        <title>Characterization and high-quality draft genome sequence of Herbivorax saccincola A7, an anaerobic, alkaliphilic, thermophilic, cellulolytic, and xylanolytic bacterium.</title>
        <authorList>
            <person name="Aikawa S."/>
            <person name="Baramee S."/>
            <person name="Sermsathanaswadi J."/>
            <person name="Thianheng P."/>
            <person name="Tachaapaikoon C."/>
            <person name="Shikata A."/>
            <person name="Waeonukul R."/>
            <person name="Pason P."/>
            <person name="Ratanakhanokchai K."/>
            <person name="Kosugi A."/>
        </authorList>
    </citation>
    <scope>NUCLEOTIDE SEQUENCE [LARGE SCALE GENOMIC DNA]</scope>
    <source>
        <strain evidence="2 3">A7</strain>
    </source>
</reference>
<evidence type="ECO:0000259" key="1">
    <source>
        <dbReference type="Pfam" id="PF00551"/>
    </source>
</evidence>
<evidence type="ECO:0000313" key="2">
    <source>
        <dbReference type="EMBL" id="PQQ65556.1"/>
    </source>
</evidence>
<feature type="domain" description="Formyl transferase N-terminal" evidence="1">
    <location>
        <begin position="57"/>
        <end position="144"/>
    </location>
</feature>
<protein>
    <recommendedName>
        <fullName evidence="1">Formyl transferase N-terminal domain-containing protein</fullName>
    </recommendedName>
</protein>
<sequence>MHKVVYIGNMAQVAEKIFFNENLDLKKIICEENRINDDLITFGLIRNIEIVLVANKNELFDTLKECKKEVDFFIMCSFGLKIPVQKFDDINIYNIHYSALPYYKGRHPTFWATVKGEDYIGISIHMVTEEIDEGEIISQRKVPYYFWLDEKDIFKLLTDQIDILLENLNLYLKGQINTIKNVKGYYYKPVTLEDLTINIEKDSYREIFDKVRAQATYKGARLVLDEKEIWIKEINFTLQEFNERKYYIEDGKLYVHIKENVWLKSSKFTVDDYN</sequence>
<dbReference type="PANTHER" id="PTHR11138:SF5">
    <property type="entry name" value="METHIONYL-TRNA FORMYLTRANSFERASE, MITOCHONDRIAL"/>
    <property type="match status" value="1"/>
</dbReference>
<proteinExistence type="predicted"/>
<dbReference type="AlphaFoldDB" id="A0A2S8R6Z1"/>